<feature type="coiled-coil region" evidence="1">
    <location>
        <begin position="26"/>
        <end position="57"/>
    </location>
</feature>
<reference evidence="2 3" key="1">
    <citation type="journal article" date="2021" name="Commun. Biol.">
        <title>The genome of Shorea leprosula (Dipterocarpaceae) highlights the ecological relevance of drought in aseasonal tropical rainforests.</title>
        <authorList>
            <person name="Ng K.K.S."/>
            <person name="Kobayashi M.J."/>
            <person name="Fawcett J.A."/>
            <person name="Hatakeyama M."/>
            <person name="Paape T."/>
            <person name="Ng C.H."/>
            <person name="Ang C.C."/>
            <person name="Tnah L.H."/>
            <person name="Lee C.T."/>
            <person name="Nishiyama T."/>
            <person name="Sese J."/>
            <person name="O'Brien M.J."/>
            <person name="Copetti D."/>
            <person name="Mohd Noor M.I."/>
            <person name="Ong R.C."/>
            <person name="Putra M."/>
            <person name="Sireger I.Z."/>
            <person name="Indrioko S."/>
            <person name="Kosugi Y."/>
            <person name="Izuno A."/>
            <person name="Isagi Y."/>
            <person name="Lee S.L."/>
            <person name="Shimizu K.K."/>
        </authorList>
    </citation>
    <scope>NUCLEOTIDE SEQUENCE [LARGE SCALE GENOMIC DNA]</scope>
    <source>
        <strain evidence="2">214</strain>
    </source>
</reference>
<keyword evidence="3" id="KW-1185">Reference proteome</keyword>
<name>A0AAV5KJ40_9ROSI</name>
<proteinExistence type="predicted"/>
<dbReference type="AlphaFoldDB" id="A0AAV5KJ40"/>
<organism evidence="2 3">
    <name type="scientific">Rubroshorea leprosula</name>
    <dbReference type="NCBI Taxonomy" id="152421"/>
    <lineage>
        <taxon>Eukaryota</taxon>
        <taxon>Viridiplantae</taxon>
        <taxon>Streptophyta</taxon>
        <taxon>Embryophyta</taxon>
        <taxon>Tracheophyta</taxon>
        <taxon>Spermatophyta</taxon>
        <taxon>Magnoliopsida</taxon>
        <taxon>eudicotyledons</taxon>
        <taxon>Gunneridae</taxon>
        <taxon>Pentapetalae</taxon>
        <taxon>rosids</taxon>
        <taxon>malvids</taxon>
        <taxon>Malvales</taxon>
        <taxon>Dipterocarpaceae</taxon>
        <taxon>Rubroshorea</taxon>
    </lineage>
</organism>
<protein>
    <submittedName>
        <fullName evidence="2">Uncharacterized protein</fullName>
    </submittedName>
</protein>
<evidence type="ECO:0000313" key="2">
    <source>
        <dbReference type="EMBL" id="GKV24589.1"/>
    </source>
</evidence>
<gene>
    <name evidence="2" type="ORF">SLEP1_g34182</name>
</gene>
<keyword evidence="1" id="KW-0175">Coiled coil</keyword>
<sequence>MCGKMVNRKRHITMLEIEELKAYSALKKMKAKVKKKKEETNLMKSDLEETSAAVEEKESMLYQMKRRLNAMILPAALCCSSIAKLEDRK</sequence>
<accession>A0AAV5KJ40</accession>
<comment type="caution">
    <text evidence="2">The sequence shown here is derived from an EMBL/GenBank/DDBJ whole genome shotgun (WGS) entry which is preliminary data.</text>
</comment>
<evidence type="ECO:0000256" key="1">
    <source>
        <dbReference type="SAM" id="Coils"/>
    </source>
</evidence>
<dbReference type="EMBL" id="BPVZ01000066">
    <property type="protein sequence ID" value="GKV24589.1"/>
    <property type="molecule type" value="Genomic_DNA"/>
</dbReference>
<evidence type="ECO:0000313" key="3">
    <source>
        <dbReference type="Proteomes" id="UP001054252"/>
    </source>
</evidence>
<dbReference type="Proteomes" id="UP001054252">
    <property type="component" value="Unassembled WGS sequence"/>
</dbReference>